<accession>A0AAV0DBY6</accession>
<dbReference type="PANTHER" id="PTHR16469:SF27">
    <property type="entry name" value="UBIQUITIN-ASSOCIATED AND SH3 DOMAIN-CONTAINING BA-RELATED"/>
    <property type="match status" value="1"/>
</dbReference>
<keyword evidence="1" id="KW-1133">Transmembrane helix</keyword>
<dbReference type="EMBL" id="CAMAPF010000096">
    <property type="protein sequence ID" value="CAH9097959.1"/>
    <property type="molecule type" value="Genomic_DNA"/>
</dbReference>
<reference evidence="2" key="1">
    <citation type="submission" date="2022-07" db="EMBL/GenBank/DDBJ databases">
        <authorList>
            <person name="Macas J."/>
            <person name="Novak P."/>
            <person name="Neumann P."/>
        </authorList>
    </citation>
    <scope>NUCLEOTIDE SEQUENCE</scope>
</reference>
<dbReference type="Pfam" id="PF00300">
    <property type="entry name" value="His_Phos_1"/>
    <property type="match status" value="1"/>
</dbReference>
<keyword evidence="1" id="KW-0812">Transmembrane</keyword>
<protein>
    <submittedName>
        <fullName evidence="2">Uncharacterized protein</fullName>
    </submittedName>
</protein>
<dbReference type="InterPro" id="IPR051710">
    <property type="entry name" value="Phosphatase_SH3-domain"/>
</dbReference>
<evidence type="ECO:0000256" key="1">
    <source>
        <dbReference type="SAM" id="Phobius"/>
    </source>
</evidence>
<organism evidence="2 3">
    <name type="scientific">Cuscuta epithymum</name>
    <dbReference type="NCBI Taxonomy" id="186058"/>
    <lineage>
        <taxon>Eukaryota</taxon>
        <taxon>Viridiplantae</taxon>
        <taxon>Streptophyta</taxon>
        <taxon>Embryophyta</taxon>
        <taxon>Tracheophyta</taxon>
        <taxon>Spermatophyta</taxon>
        <taxon>Magnoliopsida</taxon>
        <taxon>eudicotyledons</taxon>
        <taxon>Gunneridae</taxon>
        <taxon>Pentapetalae</taxon>
        <taxon>asterids</taxon>
        <taxon>lamiids</taxon>
        <taxon>Solanales</taxon>
        <taxon>Convolvulaceae</taxon>
        <taxon>Cuscuteae</taxon>
        <taxon>Cuscuta</taxon>
        <taxon>Cuscuta subgen. Cuscuta</taxon>
    </lineage>
</organism>
<comment type="caution">
    <text evidence="2">The sequence shown here is derived from an EMBL/GenBank/DDBJ whole genome shotgun (WGS) entry which is preliminary data.</text>
</comment>
<dbReference type="PANTHER" id="PTHR16469">
    <property type="entry name" value="UBIQUITIN-ASSOCIATED AND SH3 DOMAIN-CONTAINING BA-RELATED"/>
    <property type="match status" value="1"/>
</dbReference>
<dbReference type="SUPFAM" id="SSF53254">
    <property type="entry name" value="Phosphoglycerate mutase-like"/>
    <property type="match status" value="1"/>
</dbReference>
<dbReference type="Proteomes" id="UP001152523">
    <property type="component" value="Unassembled WGS sequence"/>
</dbReference>
<sequence length="314" mass="35461">MGYQNVIVMRHGHRLDTVDKSWTSDNKNNRPWDPPICVTEEPNLFSDAAESIQDGVGAPIDRVIVSPFLRCLQTASNTVEALLKLYNDPDVEIKVCIEFGLAEVMNDKVIKTPPRDEDFGFDISECEVDFPSQTVYLDPETYEQVYQQLPGWGEAREAAYGRYRNVVRALADKYPSENLLIVTHALGVESLTSQHKETPAGKVAWVEVGGYAHLRRSRGKNNDDFELPNLFRVDFRHKPQATRRELHSVPHFEAQNETSSRGCCFQVCVSILSKFGLVVSILAWIALAGSILYWSGVLDKYLVWARHFGSNLIS</sequence>
<evidence type="ECO:0000313" key="2">
    <source>
        <dbReference type="EMBL" id="CAH9097959.1"/>
    </source>
</evidence>
<evidence type="ECO:0000313" key="3">
    <source>
        <dbReference type="Proteomes" id="UP001152523"/>
    </source>
</evidence>
<dbReference type="Gene3D" id="3.40.50.1240">
    <property type="entry name" value="Phosphoglycerate mutase-like"/>
    <property type="match status" value="1"/>
</dbReference>
<gene>
    <name evidence="2" type="ORF">CEPIT_LOCUS14212</name>
</gene>
<dbReference type="AlphaFoldDB" id="A0AAV0DBY6"/>
<feature type="transmembrane region" description="Helical" evidence="1">
    <location>
        <begin position="271"/>
        <end position="294"/>
    </location>
</feature>
<dbReference type="InterPro" id="IPR013078">
    <property type="entry name" value="His_Pase_superF_clade-1"/>
</dbReference>
<keyword evidence="3" id="KW-1185">Reference proteome</keyword>
<name>A0AAV0DBY6_9ASTE</name>
<dbReference type="InterPro" id="IPR029033">
    <property type="entry name" value="His_PPase_superfam"/>
</dbReference>
<keyword evidence="1" id="KW-0472">Membrane</keyword>
<proteinExistence type="predicted"/>